<evidence type="ECO:0000313" key="2">
    <source>
        <dbReference type="EMBL" id="MCD7110472.1"/>
    </source>
</evidence>
<feature type="domain" description="ISXO2-like transposase" evidence="1">
    <location>
        <begin position="71"/>
        <end position="204"/>
    </location>
</feature>
<dbReference type="InterPro" id="IPR024445">
    <property type="entry name" value="Tnp_ISXO2-like"/>
</dbReference>
<dbReference type="RefSeq" id="WP_231815676.1">
    <property type="nucleotide sequence ID" value="NZ_JAJOZR010000009.1"/>
</dbReference>
<protein>
    <submittedName>
        <fullName evidence="2">IS1595 family transposase</fullName>
    </submittedName>
</protein>
<reference evidence="2" key="1">
    <citation type="submission" date="2021-12" db="EMBL/GenBank/DDBJ databases">
        <authorList>
            <person name="Li Y."/>
        </authorList>
    </citation>
    <scope>NUCLEOTIDE SEQUENCE</scope>
    <source>
        <strain evidence="2">DKSPLA3</strain>
    </source>
</reference>
<dbReference type="AlphaFoldDB" id="A0A9X1T1F5"/>
<proteinExistence type="predicted"/>
<dbReference type="EMBL" id="JAJOZR010000009">
    <property type="protein sequence ID" value="MCD7110472.1"/>
    <property type="molecule type" value="Genomic_DNA"/>
</dbReference>
<accession>A0A9X1T1F5</accession>
<organism evidence="2 3">
    <name type="scientific">Rhizobium quercicola</name>
    <dbReference type="NCBI Taxonomy" id="2901226"/>
    <lineage>
        <taxon>Bacteria</taxon>
        <taxon>Pseudomonadati</taxon>
        <taxon>Pseudomonadota</taxon>
        <taxon>Alphaproteobacteria</taxon>
        <taxon>Hyphomicrobiales</taxon>
        <taxon>Rhizobiaceae</taxon>
        <taxon>Rhizobium/Agrobacterium group</taxon>
        <taxon>Rhizobium</taxon>
    </lineage>
</organism>
<evidence type="ECO:0000313" key="3">
    <source>
        <dbReference type="Proteomes" id="UP001139089"/>
    </source>
</evidence>
<dbReference type="NCBIfam" id="NF033547">
    <property type="entry name" value="transpos_IS1595"/>
    <property type="match status" value="1"/>
</dbReference>
<comment type="caution">
    <text evidence="2">The sequence shown here is derived from an EMBL/GenBank/DDBJ whole genome shotgun (WGS) entry which is preliminary data.</text>
</comment>
<keyword evidence="3" id="KW-1185">Reference proteome</keyword>
<dbReference type="SMART" id="SM01126">
    <property type="entry name" value="DDE_Tnp_IS1595"/>
    <property type="match status" value="1"/>
</dbReference>
<dbReference type="Pfam" id="PF12762">
    <property type="entry name" value="DDE_Tnp_IS1595"/>
    <property type="match status" value="1"/>
</dbReference>
<evidence type="ECO:0000259" key="1">
    <source>
        <dbReference type="SMART" id="SM01126"/>
    </source>
</evidence>
<gene>
    <name evidence="2" type="ORF">LRX75_15660</name>
</gene>
<sequence length="221" mass="25295">MREFSVTSGTVFHSRKLSFKKLLMAIWEEVTAVKGLAALHLTRKLCVEYKTAWVLLAKIREAVGKRRAKMKLWGSVQIDGKYIGGHIKPENKAEDRIDRRRDTNGKRMCVLSLREHNPDAPNRTVTRVVSDENAKAAWAAVRDYTQPNTVMTADEHTSYGDLVGLAILKRVLRWQLADVLRTVTHRTTSENLCGYWQGAAERIDDQVWTEATTVEKQQYLR</sequence>
<dbReference type="Proteomes" id="UP001139089">
    <property type="component" value="Unassembled WGS sequence"/>
</dbReference>
<name>A0A9X1T1F5_9HYPH</name>